<evidence type="ECO:0000313" key="2">
    <source>
        <dbReference type="EMBL" id="KAG8498070.1"/>
    </source>
</evidence>
<evidence type="ECO:0000313" key="3">
    <source>
        <dbReference type="Proteomes" id="UP000701853"/>
    </source>
</evidence>
<name>A0A8J5ZL91_9ROSI</name>
<comment type="caution">
    <text evidence="2">The sequence shown here is derived from an EMBL/GenBank/DDBJ whole genome shotgun (WGS) entry which is preliminary data.</text>
</comment>
<sequence length="101" mass="11095">MCESSRKRLRFRGLFRPHRNPNGSTTFGLPETPHRRLKTRQGDGTGAGGGTAMAAGGRGNAAARDMAGEGMKRSENIFWVEDALFQALEMADLDRCFNRPP</sequence>
<reference evidence="2 3" key="1">
    <citation type="journal article" date="2021" name="bioRxiv">
        <title>The Gossypium anomalum genome as a resource for cotton improvement and evolutionary analysis of hybrid incompatibility.</title>
        <authorList>
            <person name="Grover C.E."/>
            <person name="Yuan D."/>
            <person name="Arick M.A."/>
            <person name="Miller E.R."/>
            <person name="Hu G."/>
            <person name="Peterson D.G."/>
            <person name="Wendel J.F."/>
            <person name="Udall J.A."/>
        </authorList>
    </citation>
    <scope>NUCLEOTIDE SEQUENCE [LARGE SCALE GENOMIC DNA]</scope>
    <source>
        <strain evidence="2">JFW-Udall</strain>
        <tissue evidence="2">Leaf</tissue>
    </source>
</reference>
<feature type="compositionally biased region" description="Basic residues" evidence="1">
    <location>
        <begin position="7"/>
        <end position="19"/>
    </location>
</feature>
<keyword evidence="3" id="KW-1185">Reference proteome</keyword>
<dbReference type="OrthoDB" id="10304134at2759"/>
<feature type="region of interest" description="Disordered" evidence="1">
    <location>
        <begin position="1"/>
        <end position="68"/>
    </location>
</feature>
<dbReference type="Proteomes" id="UP000701853">
    <property type="component" value="Chromosome 3"/>
</dbReference>
<dbReference type="AlphaFoldDB" id="A0A8J5ZL91"/>
<organism evidence="2 3">
    <name type="scientific">Gossypium anomalum</name>
    <dbReference type="NCBI Taxonomy" id="47600"/>
    <lineage>
        <taxon>Eukaryota</taxon>
        <taxon>Viridiplantae</taxon>
        <taxon>Streptophyta</taxon>
        <taxon>Embryophyta</taxon>
        <taxon>Tracheophyta</taxon>
        <taxon>Spermatophyta</taxon>
        <taxon>Magnoliopsida</taxon>
        <taxon>eudicotyledons</taxon>
        <taxon>Gunneridae</taxon>
        <taxon>Pentapetalae</taxon>
        <taxon>rosids</taxon>
        <taxon>malvids</taxon>
        <taxon>Malvales</taxon>
        <taxon>Malvaceae</taxon>
        <taxon>Malvoideae</taxon>
        <taxon>Gossypium</taxon>
    </lineage>
</organism>
<proteinExistence type="predicted"/>
<dbReference type="EMBL" id="JAHUZN010000003">
    <property type="protein sequence ID" value="KAG8498070.1"/>
    <property type="molecule type" value="Genomic_DNA"/>
</dbReference>
<protein>
    <submittedName>
        <fullName evidence="2">Uncharacterized protein</fullName>
    </submittedName>
</protein>
<gene>
    <name evidence="2" type="ORF">CXB51_007035</name>
</gene>
<evidence type="ECO:0000256" key="1">
    <source>
        <dbReference type="SAM" id="MobiDB-lite"/>
    </source>
</evidence>
<accession>A0A8J5ZL91</accession>
<feature type="compositionally biased region" description="Gly residues" evidence="1">
    <location>
        <begin position="43"/>
        <end position="59"/>
    </location>
</feature>